<reference evidence="5" key="1">
    <citation type="submission" date="2020-03" db="EMBL/GenBank/DDBJ databases">
        <title>FDA dAtabase for Regulatory Grade micrObial Sequences (FDA-ARGOS): Supporting development and validation of Infectious Disease Dx tests.</title>
        <authorList>
            <person name="Campos J."/>
            <person name="Goldberg B."/>
            <person name="Tallon L."/>
            <person name="Sadzewicz L."/>
            <person name="Vavikolanu K."/>
            <person name="Mehta A."/>
            <person name="Aluvathingal J."/>
            <person name="Nadendla S."/>
            <person name="Nandy P."/>
            <person name="Geyer C."/>
            <person name="Yan Y."/>
            <person name="Sichtig H."/>
        </authorList>
    </citation>
    <scope>NUCLEOTIDE SEQUENCE [LARGE SCALE GENOMIC DNA]</scope>
    <source>
        <strain evidence="5">FDAARGOS_652</strain>
    </source>
</reference>
<dbReference type="Gene3D" id="3.90.180.10">
    <property type="entry name" value="Medium-chain alcohol dehydrogenases, catalytic domain"/>
    <property type="match status" value="1"/>
</dbReference>
<dbReference type="InterPro" id="IPR036291">
    <property type="entry name" value="NAD(P)-bd_dom_sf"/>
</dbReference>
<dbReference type="OrthoDB" id="3509362at2759"/>
<dbReference type="Pfam" id="PF13602">
    <property type="entry name" value="ADH_zinc_N_2"/>
    <property type="match status" value="1"/>
</dbReference>
<organism evidence="5 6">
    <name type="scientific">Candida parapsilosis</name>
    <name type="common">Yeast</name>
    <dbReference type="NCBI Taxonomy" id="5480"/>
    <lineage>
        <taxon>Eukaryota</taxon>
        <taxon>Fungi</taxon>
        <taxon>Dikarya</taxon>
        <taxon>Ascomycota</taxon>
        <taxon>Saccharomycotina</taxon>
        <taxon>Pichiomycetes</taxon>
        <taxon>Debaryomycetaceae</taxon>
        <taxon>Candida/Lodderomyces clade</taxon>
        <taxon>Candida</taxon>
    </lineage>
</organism>
<proteinExistence type="inferred from homology"/>
<evidence type="ECO:0000256" key="1">
    <source>
        <dbReference type="ARBA" id="ARBA00004502"/>
    </source>
</evidence>
<dbReference type="AlphaFoldDB" id="A0A8X7T911"/>
<dbReference type="SMART" id="SM00829">
    <property type="entry name" value="PKS_ER"/>
    <property type="match status" value="1"/>
</dbReference>
<dbReference type="InterPro" id="IPR013154">
    <property type="entry name" value="ADH-like_N"/>
</dbReference>
<dbReference type="SUPFAM" id="SSF50129">
    <property type="entry name" value="GroES-like"/>
    <property type="match status" value="1"/>
</dbReference>
<dbReference type="GO" id="GO:0005739">
    <property type="term" value="C:mitochondrion"/>
    <property type="evidence" value="ECO:0007669"/>
    <property type="project" value="TreeGrafter"/>
</dbReference>
<gene>
    <name evidence="5" type="ORF">FOB60_004517</name>
</gene>
<comment type="caution">
    <text evidence="5">The sequence shown here is derived from an EMBL/GenBank/DDBJ whole genome shotgun (WGS) entry which is preliminary data.</text>
</comment>
<evidence type="ECO:0000313" key="6">
    <source>
        <dbReference type="Proteomes" id="UP000590412"/>
    </source>
</evidence>
<dbReference type="InterPro" id="IPR020843">
    <property type="entry name" value="ER"/>
</dbReference>
<keyword evidence="2" id="KW-0551">Lipid droplet</keyword>
<dbReference type="Gene3D" id="3.40.50.720">
    <property type="entry name" value="NAD(P)-binding Rossmann-like Domain"/>
    <property type="match status" value="1"/>
</dbReference>
<dbReference type="PANTHER" id="PTHR11695">
    <property type="entry name" value="ALCOHOL DEHYDROGENASE RELATED"/>
    <property type="match status" value="1"/>
</dbReference>
<dbReference type="Proteomes" id="UP000590412">
    <property type="component" value="Unassembled WGS sequence"/>
</dbReference>
<name>A0A8X7T911_CANPA</name>
<dbReference type="InterPro" id="IPR050700">
    <property type="entry name" value="YIM1/Zinc_Alcohol_DH_Fams"/>
</dbReference>
<accession>A0A8X7T911</accession>
<feature type="domain" description="Enoyl reductase (ER)" evidence="4">
    <location>
        <begin position="33"/>
        <end position="346"/>
    </location>
</feature>
<evidence type="ECO:0000259" key="4">
    <source>
        <dbReference type="SMART" id="SM00829"/>
    </source>
</evidence>
<protein>
    <submittedName>
        <fullName evidence="5">Zinc-binding dehydrogenase family protein</fullName>
    </submittedName>
</protein>
<dbReference type="SUPFAM" id="SSF51735">
    <property type="entry name" value="NAD(P)-binding Rossmann-fold domains"/>
    <property type="match status" value="1"/>
</dbReference>
<dbReference type="InterPro" id="IPR011032">
    <property type="entry name" value="GroES-like_sf"/>
</dbReference>
<dbReference type="GO" id="GO:0005811">
    <property type="term" value="C:lipid droplet"/>
    <property type="evidence" value="ECO:0007669"/>
    <property type="project" value="UniProtKB-SubCell"/>
</dbReference>
<sequence length="366" mass="40289">MAFRTPVLEYKAWAYKNGNHPIELIQETVNLSKSVNGEYIAPEGKILIKINYASLNPVDYKLYKAKPAFLRFINSKQGFGKDFSGKVVSVGNNTATKVKVGDLVQGIQAPMLDRGSCAEYLLLDPKKSPIATKATNIDLAKAASFPLVLGTAMQISRGLKIKDEKILILGAGTSVGRYAVQLCRLKGAKEIITTNSGKTADLISELGATSQIDYRKNPNILQQVLESVKESGPFDHILDTVGGKELFPEIHTILKKGGAYHTTNPGSSFFAYTSSLLKKKWAAWGFLGYDYSFGFLDYNGGWIDSARDLVQNGQVKIFIDSVYPFNDLHEAVDKLNSGRAQGKILLEVEKPTKQEEAEEREQGTRL</sequence>
<dbReference type="Pfam" id="PF08240">
    <property type="entry name" value="ADH_N"/>
    <property type="match status" value="1"/>
</dbReference>
<dbReference type="EMBL" id="JABWAB010000007">
    <property type="protein sequence ID" value="KAF6046981.1"/>
    <property type="molecule type" value="Genomic_DNA"/>
</dbReference>
<comment type="similarity">
    <text evidence="3">Belongs to the YIM1 family.</text>
</comment>
<dbReference type="PANTHER" id="PTHR11695:SF294">
    <property type="entry name" value="RETICULON-4-INTERACTING PROTEIN 1, MITOCHONDRIAL"/>
    <property type="match status" value="1"/>
</dbReference>
<dbReference type="GO" id="GO:0016491">
    <property type="term" value="F:oxidoreductase activity"/>
    <property type="evidence" value="ECO:0007669"/>
    <property type="project" value="InterPro"/>
</dbReference>
<evidence type="ECO:0000256" key="3">
    <source>
        <dbReference type="ARBA" id="ARBA00038249"/>
    </source>
</evidence>
<evidence type="ECO:0000313" key="5">
    <source>
        <dbReference type="EMBL" id="KAF6046981.1"/>
    </source>
</evidence>
<comment type="subcellular location">
    <subcellularLocation>
        <location evidence="1">Lipid droplet</location>
    </subcellularLocation>
</comment>
<evidence type="ECO:0000256" key="2">
    <source>
        <dbReference type="ARBA" id="ARBA00022677"/>
    </source>
</evidence>